<dbReference type="CDD" id="cd16433">
    <property type="entry name" value="CheB"/>
    <property type="match status" value="1"/>
</dbReference>
<organism evidence="6 7">
    <name type="scientific">Stakelama pacifica</name>
    <dbReference type="NCBI Taxonomy" id="517720"/>
    <lineage>
        <taxon>Bacteria</taxon>
        <taxon>Pseudomonadati</taxon>
        <taxon>Pseudomonadota</taxon>
        <taxon>Alphaproteobacteria</taxon>
        <taxon>Sphingomonadales</taxon>
        <taxon>Sphingomonadaceae</taxon>
        <taxon>Stakelama</taxon>
    </lineage>
</organism>
<dbReference type="EC" id="3.1.1.61" evidence="2"/>
<dbReference type="OrthoDB" id="9791760at2"/>
<evidence type="ECO:0000256" key="1">
    <source>
        <dbReference type="ARBA" id="ARBA00022801"/>
    </source>
</evidence>
<evidence type="ECO:0000256" key="4">
    <source>
        <dbReference type="PROSITE-ProRule" id="PRU00050"/>
    </source>
</evidence>
<comment type="catalytic activity">
    <reaction evidence="3">
        <text>[protein]-L-glutamate 5-O-methyl ester + H2O = L-glutamyl-[protein] + methanol + H(+)</text>
        <dbReference type="Rhea" id="RHEA:23236"/>
        <dbReference type="Rhea" id="RHEA-COMP:10208"/>
        <dbReference type="Rhea" id="RHEA-COMP:10311"/>
        <dbReference type="ChEBI" id="CHEBI:15377"/>
        <dbReference type="ChEBI" id="CHEBI:15378"/>
        <dbReference type="ChEBI" id="CHEBI:17790"/>
        <dbReference type="ChEBI" id="CHEBI:29973"/>
        <dbReference type="ChEBI" id="CHEBI:82795"/>
        <dbReference type="EC" id="3.1.1.61"/>
    </reaction>
</comment>
<dbReference type="GO" id="GO:0008984">
    <property type="term" value="F:protein-glutamate methylesterase activity"/>
    <property type="evidence" value="ECO:0007669"/>
    <property type="project" value="UniProtKB-EC"/>
</dbReference>
<comment type="caution">
    <text evidence="6">The sequence shown here is derived from an EMBL/GenBank/DDBJ whole genome shotgun (WGS) entry which is preliminary data.</text>
</comment>
<evidence type="ECO:0000256" key="2">
    <source>
        <dbReference type="ARBA" id="ARBA00039140"/>
    </source>
</evidence>
<dbReference type="Pfam" id="PF01339">
    <property type="entry name" value="CheB_methylest"/>
    <property type="match status" value="1"/>
</dbReference>
<dbReference type="InterPro" id="IPR000673">
    <property type="entry name" value="Sig_transdc_resp-reg_Me-estase"/>
</dbReference>
<keyword evidence="7" id="KW-1185">Reference proteome</keyword>
<reference evidence="6 7" key="1">
    <citation type="submission" date="2019-03" db="EMBL/GenBank/DDBJ databases">
        <title>Genomic Encyclopedia of Type Strains, Phase IV (KMG-IV): sequencing the most valuable type-strain genomes for metagenomic binning, comparative biology and taxonomic classification.</title>
        <authorList>
            <person name="Goeker M."/>
        </authorList>
    </citation>
    <scope>NUCLEOTIDE SEQUENCE [LARGE SCALE GENOMIC DNA]</scope>
    <source>
        <strain evidence="6 7">DSM 25059</strain>
    </source>
</reference>
<dbReference type="GO" id="GO:0006935">
    <property type="term" value="P:chemotaxis"/>
    <property type="evidence" value="ECO:0007669"/>
    <property type="project" value="UniProtKB-UniRule"/>
</dbReference>
<proteinExistence type="predicted"/>
<dbReference type="RefSeq" id="WP_133494026.1">
    <property type="nucleotide sequence ID" value="NZ_BMLU01000001.1"/>
</dbReference>
<dbReference type="PROSITE" id="PS50122">
    <property type="entry name" value="CHEB"/>
    <property type="match status" value="1"/>
</dbReference>
<keyword evidence="4" id="KW-0145">Chemotaxis</keyword>
<sequence length="338" mass="35442">MHHPTGLNIIAIGGSSGSGAVLSRLLPSLPADIPAAILVATHLARHASGYLAERLSGRGAMRIANAVDCQLIEHGHVYIAPPDRHLLVIDGTVRLGSGPRENMARPAIDPLFRSAAMYHGPRVTGVVLSGYLDDGASGLRAIKSCGGTTVVQDPRDAQVGEMPLAALAASDVDHVATADALPGLLTALAQEQRSGAHTPSDALRLEVEIAAGSRLGSETLMAIADPAALSCPACNGVLSEIRGARPLRYRCQIGHGYTAQALTARSDKVDEAIRVAMRIMEERVTLVGQMARDARGAGRDAVAELYDARVSEYRGYAATLREAAVAMMRSARDVGQEN</sequence>
<dbReference type="PANTHER" id="PTHR42872:SF6">
    <property type="entry name" value="PROTEIN-GLUTAMATE METHYLESTERASE_PROTEIN-GLUTAMINE GLUTAMINASE"/>
    <property type="match status" value="1"/>
</dbReference>
<evidence type="ECO:0000313" key="7">
    <source>
        <dbReference type="Proteomes" id="UP000295493"/>
    </source>
</evidence>
<dbReference type="EMBL" id="SNWD01000001">
    <property type="protein sequence ID" value="TDN86856.1"/>
    <property type="molecule type" value="Genomic_DNA"/>
</dbReference>
<accession>A0A4R6FXX7</accession>
<dbReference type="AlphaFoldDB" id="A0A4R6FXX7"/>
<feature type="domain" description="CheB-type methylesterase" evidence="5">
    <location>
        <begin position="3"/>
        <end position="192"/>
    </location>
</feature>
<dbReference type="GO" id="GO:0005737">
    <property type="term" value="C:cytoplasm"/>
    <property type="evidence" value="ECO:0007669"/>
    <property type="project" value="InterPro"/>
</dbReference>
<dbReference type="PIRSF" id="PIRSF036461">
    <property type="entry name" value="Chmtx_methlestr"/>
    <property type="match status" value="1"/>
</dbReference>
<dbReference type="InterPro" id="IPR011247">
    <property type="entry name" value="Chemotax_prot-Glu_Me-esterase"/>
</dbReference>
<feature type="active site" evidence="4">
    <location>
        <position position="134"/>
    </location>
</feature>
<keyword evidence="1 4" id="KW-0378">Hydrolase</keyword>
<dbReference type="Gene3D" id="3.40.50.180">
    <property type="entry name" value="Methylesterase CheB, C-terminal domain"/>
    <property type="match status" value="1"/>
</dbReference>
<dbReference type="GO" id="GO:0000156">
    <property type="term" value="F:phosphorelay response regulator activity"/>
    <property type="evidence" value="ECO:0007669"/>
    <property type="project" value="InterPro"/>
</dbReference>
<feature type="active site" evidence="4">
    <location>
        <position position="15"/>
    </location>
</feature>
<dbReference type="PANTHER" id="PTHR42872">
    <property type="entry name" value="PROTEIN-GLUTAMATE METHYLESTERASE/PROTEIN-GLUTAMINE GLUTAMINASE"/>
    <property type="match status" value="1"/>
</dbReference>
<gene>
    <name evidence="6" type="ORF">EV664_101434</name>
</gene>
<evidence type="ECO:0000259" key="5">
    <source>
        <dbReference type="PROSITE" id="PS50122"/>
    </source>
</evidence>
<dbReference type="SUPFAM" id="SSF52738">
    <property type="entry name" value="Methylesterase CheB, C-terminal domain"/>
    <property type="match status" value="1"/>
</dbReference>
<dbReference type="InterPro" id="IPR035909">
    <property type="entry name" value="CheB_C"/>
</dbReference>
<evidence type="ECO:0000313" key="6">
    <source>
        <dbReference type="EMBL" id="TDN86856.1"/>
    </source>
</evidence>
<evidence type="ECO:0000256" key="3">
    <source>
        <dbReference type="ARBA" id="ARBA00048267"/>
    </source>
</evidence>
<protein>
    <recommendedName>
        <fullName evidence="2">protein-glutamate methylesterase</fullName>
        <ecNumber evidence="2">3.1.1.61</ecNumber>
    </recommendedName>
</protein>
<feature type="active site" evidence="4">
    <location>
        <position position="42"/>
    </location>
</feature>
<name>A0A4R6FXX7_9SPHN</name>
<dbReference type="Proteomes" id="UP000295493">
    <property type="component" value="Unassembled WGS sequence"/>
</dbReference>